<dbReference type="Proteomes" id="UP000309848">
    <property type="component" value="Unassembled WGS sequence"/>
</dbReference>
<keyword evidence="3" id="KW-0679">Respiratory chain</keyword>
<name>A0A4S1WF22_9SPHN</name>
<dbReference type="RefSeq" id="WP_135985784.1">
    <property type="nucleotide sequence ID" value="NZ_JAASQM010000003.1"/>
</dbReference>
<dbReference type="GO" id="GO:0016020">
    <property type="term" value="C:membrane"/>
    <property type="evidence" value="ECO:0007669"/>
    <property type="project" value="UniProtKB-SubCell"/>
</dbReference>
<dbReference type="AlphaFoldDB" id="A0A4S1WF22"/>
<keyword evidence="5" id="KW-0249">Electron transport</keyword>
<comment type="subcellular location">
    <subcellularLocation>
        <location evidence="1">Membrane</location>
    </subcellularLocation>
</comment>
<accession>A0A4S1WF22</accession>
<evidence type="ECO:0000313" key="8">
    <source>
        <dbReference type="EMBL" id="TGX41621.1"/>
    </source>
</evidence>
<keyword evidence="2" id="KW-0813">Transport</keyword>
<reference evidence="8 9" key="1">
    <citation type="submission" date="2019-04" db="EMBL/GenBank/DDBJ databases">
        <title>Sphingomonas psychrotolerans sp. nov., isolated from soil in the Tianshan Mountains, Xinjiang, China.</title>
        <authorList>
            <person name="Luo Y."/>
            <person name="Sheng H."/>
        </authorList>
    </citation>
    <scope>NUCLEOTIDE SEQUENCE [LARGE SCALE GENOMIC DNA]</scope>
    <source>
        <strain evidence="8 9">KIS18-15</strain>
    </source>
</reference>
<evidence type="ECO:0000256" key="1">
    <source>
        <dbReference type="ARBA" id="ARBA00004370"/>
    </source>
</evidence>
<dbReference type="OrthoDB" id="9799572at2"/>
<gene>
    <name evidence="8" type="ORF">E5A74_13505</name>
</gene>
<sequence length="93" mass="10619">MKTARIYQRPKNAMQSGRARTDLWMLEFEPRTAQQPDPLTGWNGGSDTTNQVRLGFPTLEAAKAHAEREGYAYHVVPAPERKLKLQAYADNFR</sequence>
<dbReference type="InterPro" id="IPR038532">
    <property type="entry name" value="NDUFS4-like_sf"/>
</dbReference>
<evidence type="ECO:0000256" key="2">
    <source>
        <dbReference type="ARBA" id="ARBA00022448"/>
    </source>
</evidence>
<evidence type="ECO:0000313" key="9">
    <source>
        <dbReference type="Proteomes" id="UP000309848"/>
    </source>
</evidence>
<evidence type="ECO:0000256" key="3">
    <source>
        <dbReference type="ARBA" id="ARBA00022660"/>
    </source>
</evidence>
<dbReference type="PANTHER" id="PTHR12219">
    <property type="entry name" value="NADH-UBIQUINONE OXIDOREDUCTASE"/>
    <property type="match status" value="1"/>
</dbReference>
<keyword evidence="9" id="KW-1185">Reference proteome</keyword>
<protein>
    <submittedName>
        <fullName evidence="8">ETC complex I subunit</fullName>
    </submittedName>
</protein>
<evidence type="ECO:0000256" key="6">
    <source>
        <dbReference type="ARBA" id="ARBA00023136"/>
    </source>
</evidence>
<evidence type="ECO:0000256" key="7">
    <source>
        <dbReference type="SAM" id="MobiDB-lite"/>
    </source>
</evidence>
<keyword evidence="6" id="KW-0472">Membrane</keyword>
<keyword evidence="4" id="KW-0809">Transit peptide</keyword>
<evidence type="ECO:0000256" key="4">
    <source>
        <dbReference type="ARBA" id="ARBA00022946"/>
    </source>
</evidence>
<organism evidence="8 9">
    <name type="scientific">Sphingomonas naasensis</name>
    <dbReference type="NCBI Taxonomy" id="1344951"/>
    <lineage>
        <taxon>Bacteria</taxon>
        <taxon>Pseudomonadati</taxon>
        <taxon>Pseudomonadota</taxon>
        <taxon>Alphaproteobacteria</taxon>
        <taxon>Sphingomonadales</taxon>
        <taxon>Sphingomonadaceae</taxon>
        <taxon>Sphingomonas</taxon>
    </lineage>
</organism>
<dbReference type="Gene3D" id="3.30.160.190">
    <property type="entry name" value="atu1810 like domain"/>
    <property type="match status" value="1"/>
</dbReference>
<dbReference type="InterPro" id="IPR006885">
    <property type="entry name" value="NADH_UbQ_FeS_4_mit-like"/>
</dbReference>
<dbReference type="GO" id="GO:0022900">
    <property type="term" value="P:electron transport chain"/>
    <property type="evidence" value="ECO:0007669"/>
    <property type="project" value="InterPro"/>
</dbReference>
<proteinExistence type="predicted"/>
<evidence type="ECO:0000256" key="5">
    <source>
        <dbReference type="ARBA" id="ARBA00022982"/>
    </source>
</evidence>
<dbReference type="PANTHER" id="PTHR12219:SF8">
    <property type="entry name" value="NADH DEHYDROGENASE [UBIQUINONE] IRON-SULFUR PROTEIN 4, MITOCHONDRIAL"/>
    <property type="match status" value="1"/>
</dbReference>
<dbReference type="EMBL" id="SRXU01000005">
    <property type="protein sequence ID" value="TGX41621.1"/>
    <property type="molecule type" value="Genomic_DNA"/>
</dbReference>
<feature type="region of interest" description="Disordered" evidence="7">
    <location>
        <begin position="33"/>
        <end position="52"/>
    </location>
</feature>
<dbReference type="Pfam" id="PF04800">
    <property type="entry name" value="NDUS4"/>
    <property type="match status" value="1"/>
</dbReference>
<comment type="caution">
    <text evidence="8">The sequence shown here is derived from an EMBL/GenBank/DDBJ whole genome shotgun (WGS) entry which is preliminary data.</text>
</comment>